<evidence type="ECO:0000313" key="1">
    <source>
        <dbReference type="EMBL" id="MEY1662224.1"/>
    </source>
</evidence>
<dbReference type="Gene3D" id="2.160.20.80">
    <property type="entry name" value="E3 ubiquitin-protein ligase SopA"/>
    <property type="match status" value="2"/>
</dbReference>
<name>A0ABV4AHM8_9GAMM</name>
<comment type="caution">
    <text evidence="1">The sequence shown here is derived from an EMBL/GenBank/DDBJ whole genome shotgun (WGS) entry which is preliminary data.</text>
</comment>
<sequence length="234" mass="25433">MTLDTADFPPARSQRKLTLTRSQLAACLAEDDGPWLLEDCVLDGDFSKLVLRGWVFRRCQLAGSRWTGADLEQSQWLQCRGGGSDFQRTVMTESLLVGCDFNNSRWLHAKLPAARFHGCKLTGANFKGISALGLDFSETLLVGAVLSGLSFRKQRLEQLDFSDADLSGCDFRDAVFVGGSLRNAYIPQADFTGADLREVALDGLKIIGSNAFSKALISSSQAATLLAEFGLRVG</sequence>
<protein>
    <submittedName>
        <fullName evidence="1">Pentapeptide repeat-containing protein</fullName>
    </submittedName>
</protein>
<dbReference type="RefSeq" id="WP_369455462.1">
    <property type="nucleotide sequence ID" value="NZ_JBGCUO010000001.1"/>
</dbReference>
<reference evidence="1 2" key="1">
    <citation type="submission" date="2024-07" db="EMBL/GenBank/DDBJ databases">
        <authorList>
            <person name="Ren Q."/>
        </authorList>
    </citation>
    <scope>NUCLEOTIDE SEQUENCE [LARGE SCALE GENOMIC DNA]</scope>
    <source>
        <strain evidence="1 2">REN37</strain>
    </source>
</reference>
<dbReference type="InterPro" id="IPR001646">
    <property type="entry name" value="5peptide_repeat"/>
</dbReference>
<keyword evidence="2" id="KW-1185">Reference proteome</keyword>
<dbReference type="Pfam" id="PF00805">
    <property type="entry name" value="Pentapeptide"/>
    <property type="match status" value="3"/>
</dbReference>
<dbReference type="PANTHER" id="PTHR14136">
    <property type="entry name" value="BTB_POZ DOMAIN-CONTAINING PROTEIN KCTD9"/>
    <property type="match status" value="1"/>
</dbReference>
<dbReference type="SUPFAM" id="SSF141571">
    <property type="entry name" value="Pentapeptide repeat-like"/>
    <property type="match status" value="1"/>
</dbReference>
<dbReference type="InterPro" id="IPR051082">
    <property type="entry name" value="Pentapeptide-BTB/POZ_domain"/>
</dbReference>
<dbReference type="EMBL" id="JBGCUO010000001">
    <property type="protein sequence ID" value="MEY1662224.1"/>
    <property type="molecule type" value="Genomic_DNA"/>
</dbReference>
<organism evidence="1 2">
    <name type="scientific">Isoalcanivorax beigongshangi</name>
    <dbReference type="NCBI Taxonomy" id="3238810"/>
    <lineage>
        <taxon>Bacteria</taxon>
        <taxon>Pseudomonadati</taxon>
        <taxon>Pseudomonadota</taxon>
        <taxon>Gammaproteobacteria</taxon>
        <taxon>Oceanospirillales</taxon>
        <taxon>Alcanivoracaceae</taxon>
        <taxon>Isoalcanivorax</taxon>
    </lineage>
</organism>
<accession>A0ABV4AHM8</accession>
<dbReference type="Proteomes" id="UP001562065">
    <property type="component" value="Unassembled WGS sequence"/>
</dbReference>
<gene>
    <name evidence="1" type="ORF">AB5I84_08700</name>
</gene>
<proteinExistence type="predicted"/>
<evidence type="ECO:0000313" key="2">
    <source>
        <dbReference type="Proteomes" id="UP001562065"/>
    </source>
</evidence>
<dbReference type="PANTHER" id="PTHR14136:SF17">
    <property type="entry name" value="BTB_POZ DOMAIN-CONTAINING PROTEIN KCTD9"/>
    <property type="match status" value="1"/>
</dbReference>